<dbReference type="SUPFAM" id="SSF51182">
    <property type="entry name" value="RmlC-like cupins"/>
    <property type="match status" value="2"/>
</dbReference>
<dbReference type="Proteomes" id="UP000388235">
    <property type="component" value="Chromosome"/>
</dbReference>
<dbReference type="Gene3D" id="2.60.120.10">
    <property type="entry name" value="Jelly Rolls"/>
    <property type="match status" value="1"/>
</dbReference>
<dbReference type="AlphaFoldDB" id="A0A5Q2QB30"/>
<name>A0A5Q2QB30_9GAMM</name>
<gene>
    <name evidence="2" type="ORF">GH975_02530</name>
</gene>
<evidence type="ECO:0000313" key="3">
    <source>
        <dbReference type="Proteomes" id="UP000388235"/>
    </source>
</evidence>
<dbReference type="EMBL" id="CP045871">
    <property type="protein sequence ID" value="QGG79501.1"/>
    <property type="molecule type" value="Genomic_DNA"/>
</dbReference>
<keyword evidence="3" id="KW-1185">Reference proteome</keyword>
<organism evidence="2 3">
    <name type="scientific">Litorivicinus lipolyticus</name>
    <dbReference type="NCBI Taxonomy" id="418701"/>
    <lineage>
        <taxon>Bacteria</taxon>
        <taxon>Pseudomonadati</taxon>
        <taxon>Pseudomonadota</taxon>
        <taxon>Gammaproteobacteria</taxon>
        <taxon>Oceanospirillales</taxon>
        <taxon>Litorivicinaceae</taxon>
        <taxon>Litorivicinus</taxon>
    </lineage>
</organism>
<proteinExistence type="predicted"/>
<dbReference type="OrthoDB" id="9801227at2"/>
<dbReference type="InterPro" id="IPR014710">
    <property type="entry name" value="RmlC-like_jellyroll"/>
</dbReference>
<evidence type="ECO:0000259" key="1">
    <source>
        <dbReference type="Pfam" id="PF12973"/>
    </source>
</evidence>
<protein>
    <submittedName>
        <fullName evidence="2">Cupin</fullName>
    </submittedName>
</protein>
<dbReference type="Pfam" id="PF12973">
    <property type="entry name" value="Cupin_7"/>
    <property type="match status" value="1"/>
</dbReference>
<dbReference type="CDD" id="cd20303">
    <property type="entry name" value="cupin_ChrR_1"/>
    <property type="match status" value="1"/>
</dbReference>
<dbReference type="RefSeq" id="WP_153713005.1">
    <property type="nucleotide sequence ID" value="NZ_CP045871.1"/>
</dbReference>
<evidence type="ECO:0000313" key="2">
    <source>
        <dbReference type="EMBL" id="QGG79501.1"/>
    </source>
</evidence>
<dbReference type="InterPro" id="IPR025979">
    <property type="entry name" value="ChrR-like_cupin_dom"/>
</dbReference>
<dbReference type="InterPro" id="IPR011051">
    <property type="entry name" value="RmlC_Cupin_sf"/>
</dbReference>
<accession>A0A5Q2QB30</accession>
<reference evidence="2 3" key="1">
    <citation type="submission" date="2019-11" db="EMBL/GenBank/DDBJ databases">
        <authorList>
            <person name="Khan S.A."/>
            <person name="Jeon C.O."/>
            <person name="Chun B.H."/>
        </authorList>
    </citation>
    <scope>NUCLEOTIDE SEQUENCE [LARGE SCALE GENOMIC DNA]</scope>
    <source>
        <strain evidence="2 3">IMCC 1097</strain>
    </source>
</reference>
<sequence length="205" mass="22448">MRLRADFDQPARVHPRDYQWLASPMPGVERMMLDRVGDEVARATSLVRYQPGASFSAHTHGGGEEIFVLDGAFGDEHGIYPAGSYLRNPIGTSHTPQVGAQGALIWVKLHQFAADDSAQFVIDDAGDGPLHQHQTEIVSLETWTDSCPVGHDGDEVMVLSGCLGVLAGDYPSGSWIRLPAGFDGQWQALEPTRVLRKRGHLRRPI</sequence>
<dbReference type="KEGG" id="llp:GH975_02530"/>
<feature type="domain" description="ChrR-like cupin" evidence="1">
    <location>
        <begin position="9"/>
        <end position="113"/>
    </location>
</feature>